<dbReference type="HAMAP" id="MF_00048">
    <property type="entry name" value="UPF0102"/>
    <property type="match status" value="1"/>
</dbReference>
<evidence type="ECO:0000313" key="4">
    <source>
        <dbReference type="EMBL" id="ARP99178.1"/>
    </source>
</evidence>
<gene>
    <name evidence="4" type="ORF">CAK95_08830</name>
</gene>
<dbReference type="InterPro" id="IPR011335">
    <property type="entry name" value="Restrct_endonuc-II-like"/>
</dbReference>
<dbReference type="EMBL" id="CP021112">
    <property type="protein sequence ID" value="ARP99178.1"/>
    <property type="molecule type" value="Genomic_DNA"/>
</dbReference>
<dbReference type="GO" id="GO:0003676">
    <property type="term" value="F:nucleic acid binding"/>
    <property type="evidence" value="ECO:0007669"/>
    <property type="project" value="InterPro"/>
</dbReference>
<sequence length="140" mass="15496">MSISAHWSLRKSATMPPKPPAAPERQVAFKLGLSAENRAAAFLLAKGFRVVARRWRCPAGEIDIVAKRGNLLIFVEVKARERLVDAAYSVTERQKRRIASAAAGWLADNPDDALCDMRFDAILVAPRSWPQHITAAFEAE</sequence>
<organism evidence="4 5">
    <name type="scientific">Pseudorhodoplanes sinuspersici</name>
    <dbReference type="NCBI Taxonomy" id="1235591"/>
    <lineage>
        <taxon>Bacteria</taxon>
        <taxon>Pseudomonadati</taxon>
        <taxon>Pseudomonadota</taxon>
        <taxon>Alphaproteobacteria</taxon>
        <taxon>Hyphomicrobiales</taxon>
        <taxon>Pseudorhodoplanes</taxon>
    </lineage>
</organism>
<dbReference type="Pfam" id="PF02021">
    <property type="entry name" value="UPF0102"/>
    <property type="match status" value="1"/>
</dbReference>
<dbReference type="SUPFAM" id="SSF52980">
    <property type="entry name" value="Restriction endonuclease-like"/>
    <property type="match status" value="1"/>
</dbReference>
<protein>
    <recommendedName>
        <fullName evidence="2">UPF0102 protein CAK95_08830</fullName>
    </recommendedName>
</protein>
<dbReference type="KEGG" id="psin:CAK95_08830"/>
<keyword evidence="5" id="KW-1185">Reference proteome</keyword>
<dbReference type="Proteomes" id="UP000194137">
    <property type="component" value="Chromosome"/>
</dbReference>
<dbReference type="PANTHER" id="PTHR34039:SF1">
    <property type="entry name" value="UPF0102 PROTEIN YRAN"/>
    <property type="match status" value="1"/>
</dbReference>
<dbReference type="NCBIfam" id="NF009151">
    <property type="entry name" value="PRK12497.1-5"/>
    <property type="match status" value="1"/>
</dbReference>
<evidence type="ECO:0000256" key="3">
    <source>
        <dbReference type="SAM" id="MobiDB-lite"/>
    </source>
</evidence>
<dbReference type="PANTHER" id="PTHR34039">
    <property type="entry name" value="UPF0102 PROTEIN YRAN"/>
    <property type="match status" value="1"/>
</dbReference>
<accession>A0A1W6ZP49</accession>
<evidence type="ECO:0000256" key="2">
    <source>
        <dbReference type="HAMAP-Rule" id="MF_00048"/>
    </source>
</evidence>
<dbReference type="InterPro" id="IPR003509">
    <property type="entry name" value="UPF0102_YraN-like"/>
</dbReference>
<evidence type="ECO:0000313" key="5">
    <source>
        <dbReference type="Proteomes" id="UP000194137"/>
    </source>
</evidence>
<reference evidence="4 5" key="1">
    <citation type="submission" date="2017-05" db="EMBL/GenBank/DDBJ databases">
        <title>Full genome sequence of Pseudorhodoplanes sinuspersici.</title>
        <authorList>
            <person name="Dastgheib S.M.M."/>
            <person name="Shavandi M."/>
            <person name="Tirandaz H."/>
        </authorList>
    </citation>
    <scope>NUCLEOTIDE SEQUENCE [LARGE SCALE GENOMIC DNA]</scope>
    <source>
        <strain evidence="4 5">RIPI110</strain>
    </source>
</reference>
<dbReference type="AlphaFoldDB" id="A0A1W6ZP49"/>
<dbReference type="STRING" id="1235591.CAK95_08830"/>
<evidence type="ECO:0000256" key="1">
    <source>
        <dbReference type="ARBA" id="ARBA00006738"/>
    </source>
</evidence>
<dbReference type="RefSeq" id="WP_183044284.1">
    <property type="nucleotide sequence ID" value="NZ_CP021112.1"/>
</dbReference>
<dbReference type="Gene3D" id="3.40.1350.10">
    <property type="match status" value="1"/>
</dbReference>
<comment type="similarity">
    <text evidence="1 2">Belongs to the UPF0102 family.</text>
</comment>
<name>A0A1W6ZP49_9HYPH</name>
<feature type="region of interest" description="Disordered" evidence="3">
    <location>
        <begin position="1"/>
        <end position="22"/>
    </location>
</feature>
<proteinExistence type="inferred from homology"/>
<dbReference type="InterPro" id="IPR011856">
    <property type="entry name" value="tRNA_endonuc-like_dom_sf"/>
</dbReference>